<protein>
    <submittedName>
        <fullName evidence="9">Importin beta-like protein</fullName>
    </submittedName>
</protein>
<dbReference type="GO" id="GO:0006606">
    <property type="term" value="P:protein import into nucleus"/>
    <property type="evidence" value="ECO:0007669"/>
    <property type="project" value="TreeGrafter"/>
</dbReference>
<dbReference type="AlphaFoldDB" id="A0A5B8MIU7"/>
<evidence type="ECO:0000256" key="2">
    <source>
        <dbReference type="ARBA" id="ARBA00004496"/>
    </source>
</evidence>
<dbReference type="InterPro" id="IPR001494">
    <property type="entry name" value="Importin-beta_N"/>
</dbReference>
<dbReference type="PANTHER" id="PTHR10997">
    <property type="entry name" value="IMPORTIN-7, 8, 11"/>
    <property type="match status" value="1"/>
</dbReference>
<dbReference type="OrthoDB" id="760868at2759"/>
<feature type="region of interest" description="Disordered" evidence="7">
    <location>
        <begin position="900"/>
        <end position="959"/>
    </location>
</feature>
<feature type="compositionally biased region" description="Acidic residues" evidence="7">
    <location>
        <begin position="948"/>
        <end position="959"/>
    </location>
</feature>
<dbReference type="InterPro" id="IPR016024">
    <property type="entry name" value="ARM-type_fold"/>
</dbReference>
<dbReference type="InterPro" id="IPR011989">
    <property type="entry name" value="ARM-like"/>
</dbReference>
<keyword evidence="5" id="KW-0653">Protein transport</keyword>
<accession>A0A5B8MIU7</accession>
<sequence>MAGDVSQLPPQIASLCQILQSCLSPQQEVIKAAEQQLKLLEKTQGQAPNLLQIAVVEGMDMSIRQVAAISFKNLVSRGWGKEGEDNGFIPANDKDIVKQNVLLALVHSPSLVRVQIAECIKSIIYCDYPDKWPTLLEAVFNSIASQDPPKIYAGLYALRMLTRKYEYKSEEDREPLYHVVNHVFPVLIQIFQQLLATENKTLEIVEMLKLCCKIYWSTVYLSVPKLLMQEDHFHAWMNALKVLLEAQVPSDVAPACKEQWWKVKKWVLHILNKLFNKYDMKVKPDEPMYPFAVLFDTHCSCQFLQSIMTMLAGLQQGQYISQRCTNLALQYLTHAMPKKKTYAMMRPHLQQLMFNILFPLACFSDEDAELWEEDPHEYVRKGYDLLEDLYTTRSQVIHFFIDMTSCKIPCKENLPPLVNHIGSVFVQFMNTAGKENNPALERQMDGALLILGSLAEKLKNTSPYKEQVEQILHTYVAPVVNHPTGFLRAKGVWCLGMFADFKFSDGRGKGQTFSIFLSNVSARLQDPELPVRVDASVALRSFVESVKDLDLLRGVLPQLLNEFMKLINEIENDDLIHTLESIVEKFGDEIAPFAATICQQLTMSFWKCIEGDDDDDMGALATLGVLRALGTILESISSLPAMYTELEPLVFPIMYRMLSTEGQDVFEEILELISYFTYYSPVISDNMWRLWPMIVEAVHDWAVEYFENILIPLDNYISRGTERFLTCKNPDYMGSAYNLMQRVYAMDTMEEDMIPAPRLMECILLSCKGHVDQYIEPFLMLTAGKLLDPKIEKKFFLDLLIQVVANALYYNPVLTIQILQKHGLIQQVFSKWFEMIWKATKKGRVQHFKRENDKKINIIGLASILHLPIGQLPPELSAGIGQLIMGTVKLCSDLKELREEKQQSLAEESGSDEESDDDEEDEDEDEDEEDDDDENWKLKASKMRDQLFDQEDEEDDEEDWDDFYDYWDEEEDIVSSPLDNVDAHVYFSDSLNLMQQNDAEKFQACTSALDLNVQQGLQAVIQYAAERRQALAAAAAAAQNPGK</sequence>
<dbReference type="GO" id="GO:0005829">
    <property type="term" value="C:cytosol"/>
    <property type="evidence" value="ECO:0007669"/>
    <property type="project" value="TreeGrafter"/>
</dbReference>
<evidence type="ECO:0000259" key="8">
    <source>
        <dbReference type="PROSITE" id="PS50166"/>
    </source>
</evidence>
<dbReference type="PANTHER" id="PTHR10997:SF18">
    <property type="entry name" value="D-IMPORTIN 7_RANBP7"/>
    <property type="match status" value="1"/>
</dbReference>
<evidence type="ECO:0000313" key="9">
    <source>
        <dbReference type="EMBL" id="QDZ20024.1"/>
    </source>
</evidence>
<keyword evidence="4" id="KW-0963">Cytoplasm</keyword>
<keyword evidence="3" id="KW-0813">Transport</keyword>
<dbReference type="GO" id="GO:0031267">
    <property type="term" value="F:small GTPase binding"/>
    <property type="evidence" value="ECO:0007669"/>
    <property type="project" value="InterPro"/>
</dbReference>
<dbReference type="SUPFAM" id="SSF48371">
    <property type="entry name" value="ARM repeat"/>
    <property type="match status" value="1"/>
</dbReference>
<name>A0A5B8MIU7_9CHLO</name>
<feature type="compositionally biased region" description="Acidic residues" evidence="7">
    <location>
        <begin position="909"/>
        <end position="934"/>
    </location>
</feature>
<evidence type="ECO:0000256" key="6">
    <source>
        <dbReference type="ARBA" id="ARBA00023242"/>
    </source>
</evidence>
<dbReference type="STRING" id="1764295.A0A5B8MIU7"/>
<proteinExistence type="predicted"/>
<feature type="domain" description="Importin N-terminal" evidence="8">
    <location>
        <begin position="33"/>
        <end position="107"/>
    </location>
</feature>
<reference evidence="9 10" key="1">
    <citation type="submission" date="2018-07" db="EMBL/GenBank/DDBJ databases">
        <title>The complete nuclear genome of the prasinophyte Chloropicon primus (CCMP1205).</title>
        <authorList>
            <person name="Pombert J.-F."/>
            <person name="Otis C."/>
            <person name="Turmel M."/>
            <person name="Lemieux C."/>
        </authorList>
    </citation>
    <scope>NUCLEOTIDE SEQUENCE [LARGE SCALE GENOMIC DNA]</scope>
    <source>
        <strain evidence="9 10">CCMP1205</strain>
    </source>
</reference>
<evidence type="ECO:0000256" key="4">
    <source>
        <dbReference type="ARBA" id="ARBA00022490"/>
    </source>
</evidence>
<dbReference type="Gene3D" id="1.25.10.10">
    <property type="entry name" value="Leucine-rich Repeat Variant"/>
    <property type="match status" value="1"/>
</dbReference>
<gene>
    <name evidence="9" type="ORF">A3770_03p25420</name>
</gene>
<keyword evidence="6" id="KW-0539">Nucleus</keyword>
<dbReference type="Pfam" id="PF08506">
    <property type="entry name" value="Cse1"/>
    <property type="match status" value="1"/>
</dbReference>
<organism evidence="9 10">
    <name type="scientific">Chloropicon primus</name>
    <dbReference type="NCBI Taxonomy" id="1764295"/>
    <lineage>
        <taxon>Eukaryota</taxon>
        <taxon>Viridiplantae</taxon>
        <taxon>Chlorophyta</taxon>
        <taxon>Chloropicophyceae</taxon>
        <taxon>Chloropicales</taxon>
        <taxon>Chloropicaceae</taxon>
        <taxon>Chloropicon</taxon>
    </lineage>
</organism>
<comment type="subcellular location">
    <subcellularLocation>
        <location evidence="2">Cytoplasm</location>
    </subcellularLocation>
    <subcellularLocation>
        <location evidence="1">Nucleus</location>
    </subcellularLocation>
</comment>
<dbReference type="GO" id="GO:0005635">
    <property type="term" value="C:nuclear envelope"/>
    <property type="evidence" value="ECO:0007669"/>
    <property type="project" value="TreeGrafter"/>
</dbReference>
<dbReference type="PROSITE" id="PS50166">
    <property type="entry name" value="IMPORTIN_B_NT"/>
    <property type="match status" value="1"/>
</dbReference>
<evidence type="ECO:0000256" key="7">
    <source>
        <dbReference type="SAM" id="MobiDB-lite"/>
    </source>
</evidence>
<dbReference type="EMBL" id="CP031036">
    <property type="protein sequence ID" value="QDZ20024.1"/>
    <property type="molecule type" value="Genomic_DNA"/>
</dbReference>
<evidence type="ECO:0000313" key="10">
    <source>
        <dbReference type="Proteomes" id="UP000316726"/>
    </source>
</evidence>
<dbReference type="InterPro" id="IPR013713">
    <property type="entry name" value="XPO2_central"/>
</dbReference>
<dbReference type="SMART" id="SM00913">
    <property type="entry name" value="IBN_N"/>
    <property type="match status" value="1"/>
</dbReference>
<dbReference type="Pfam" id="PF03810">
    <property type="entry name" value="IBN_N"/>
    <property type="match status" value="1"/>
</dbReference>
<evidence type="ECO:0000256" key="1">
    <source>
        <dbReference type="ARBA" id="ARBA00004123"/>
    </source>
</evidence>
<dbReference type="Proteomes" id="UP000316726">
    <property type="component" value="Chromosome 3"/>
</dbReference>
<evidence type="ECO:0000256" key="3">
    <source>
        <dbReference type="ARBA" id="ARBA00022448"/>
    </source>
</evidence>
<evidence type="ECO:0000256" key="5">
    <source>
        <dbReference type="ARBA" id="ARBA00022927"/>
    </source>
</evidence>
<keyword evidence="10" id="KW-1185">Reference proteome</keyword>